<evidence type="ECO:0000256" key="2">
    <source>
        <dbReference type="ARBA" id="ARBA00023015"/>
    </source>
</evidence>
<organism evidence="7 8">
    <name type="scientific">Longispora fulva</name>
    <dbReference type="NCBI Taxonomy" id="619741"/>
    <lineage>
        <taxon>Bacteria</taxon>
        <taxon>Bacillati</taxon>
        <taxon>Actinomycetota</taxon>
        <taxon>Actinomycetes</taxon>
        <taxon>Micromonosporales</taxon>
        <taxon>Micromonosporaceae</taxon>
        <taxon>Longispora</taxon>
    </lineage>
</organism>
<comment type="caution">
    <text evidence="7">The sequence shown here is derived from an EMBL/GenBank/DDBJ whole genome shotgun (WGS) entry which is preliminary data.</text>
</comment>
<evidence type="ECO:0000313" key="7">
    <source>
        <dbReference type="EMBL" id="MBG6138845.1"/>
    </source>
</evidence>
<sequence length="215" mass="23414">MPKKVDHEERRRALAEAVFAVIGDRGVEAVSLRDVAREADVSMGAVQHYFASRKEMLLFALGHLGERVGRRLQTRMAQLPQPDSRRAAIHQLLCAAMPVDEPSRQEAVVNIAFFTYATVDAAYADRLREGYTRILSLVTQRLAEAQAAGELRPGVDVAIEGPSLFVLSQGFVGPLLIGVFTPAEAVARVDHALDRIFRADPAQSLSGRQDATAGP</sequence>
<keyword evidence="8" id="KW-1185">Reference proteome</keyword>
<evidence type="ECO:0000259" key="6">
    <source>
        <dbReference type="PROSITE" id="PS50977"/>
    </source>
</evidence>
<feature type="domain" description="HTH tetR-type" evidence="6">
    <location>
        <begin position="8"/>
        <end position="68"/>
    </location>
</feature>
<feature type="DNA-binding region" description="H-T-H motif" evidence="5">
    <location>
        <begin position="31"/>
        <end position="50"/>
    </location>
</feature>
<keyword evidence="1" id="KW-0678">Repressor</keyword>
<evidence type="ECO:0000256" key="4">
    <source>
        <dbReference type="ARBA" id="ARBA00023163"/>
    </source>
</evidence>
<dbReference type="AlphaFoldDB" id="A0A8J7GQT3"/>
<reference evidence="7" key="1">
    <citation type="submission" date="2020-11" db="EMBL/GenBank/DDBJ databases">
        <title>Sequencing the genomes of 1000 actinobacteria strains.</title>
        <authorList>
            <person name="Klenk H.-P."/>
        </authorList>
    </citation>
    <scope>NUCLEOTIDE SEQUENCE</scope>
    <source>
        <strain evidence="7">DSM 45356</strain>
    </source>
</reference>
<accession>A0A8J7GQT3</accession>
<dbReference type="InterPro" id="IPR009057">
    <property type="entry name" value="Homeodomain-like_sf"/>
</dbReference>
<dbReference type="PANTHER" id="PTHR30055">
    <property type="entry name" value="HTH-TYPE TRANSCRIPTIONAL REGULATOR RUTR"/>
    <property type="match status" value="1"/>
</dbReference>
<name>A0A8J7GQT3_9ACTN</name>
<dbReference type="PANTHER" id="PTHR30055:SF234">
    <property type="entry name" value="HTH-TYPE TRANSCRIPTIONAL REGULATOR BETI"/>
    <property type="match status" value="1"/>
</dbReference>
<dbReference type="InterPro" id="IPR001647">
    <property type="entry name" value="HTH_TetR"/>
</dbReference>
<dbReference type="Gene3D" id="1.10.357.10">
    <property type="entry name" value="Tetracycline Repressor, domain 2"/>
    <property type="match status" value="1"/>
</dbReference>
<dbReference type="SUPFAM" id="SSF48498">
    <property type="entry name" value="Tetracyclin repressor-like, C-terminal domain"/>
    <property type="match status" value="1"/>
</dbReference>
<dbReference type="InterPro" id="IPR036271">
    <property type="entry name" value="Tet_transcr_reg_TetR-rel_C_sf"/>
</dbReference>
<dbReference type="InterPro" id="IPR050109">
    <property type="entry name" value="HTH-type_TetR-like_transc_reg"/>
</dbReference>
<evidence type="ECO:0000256" key="1">
    <source>
        <dbReference type="ARBA" id="ARBA00022491"/>
    </source>
</evidence>
<proteinExistence type="predicted"/>
<dbReference type="SUPFAM" id="SSF46689">
    <property type="entry name" value="Homeodomain-like"/>
    <property type="match status" value="1"/>
</dbReference>
<keyword evidence="2" id="KW-0805">Transcription regulation</keyword>
<dbReference type="Proteomes" id="UP000622552">
    <property type="component" value="Unassembled WGS sequence"/>
</dbReference>
<dbReference type="PROSITE" id="PS50977">
    <property type="entry name" value="HTH_TETR_2"/>
    <property type="match status" value="1"/>
</dbReference>
<evidence type="ECO:0000313" key="8">
    <source>
        <dbReference type="Proteomes" id="UP000622552"/>
    </source>
</evidence>
<evidence type="ECO:0000256" key="5">
    <source>
        <dbReference type="PROSITE-ProRule" id="PRU00335"/>
    </source>
</evidence>
<dbReference type="Pfam" id="PF13977">
    <property type="entry name" value="TetR_C_6"/>
    <property type="match status" value="1"/>
</dbReference>
<dbReference type="EMBL" id="JADOUF010000001">
    <property type="protein sequence ID" value="MBG6138845.1"/>
    <property type="molecule type" value="Genomic_DNA"/>
</dbReference>
<dbReference type="InterPro" id="IPR039538">
    <property type="entry name" value="BetI_C"/>
</dbReference>
<evidence type="ECO:0000256" key="3">
    <source>
        <dbReference type="ARBA" id="ARBA00023125"/>
    </source>
</evidence>
<keyword evidence="4" id="KW-0804">Transcription</keyword>
<keyword evidence="3 5" id="KW-0238">DNA-binding</keyword>
<dbReference type="Pfam" id="PF00440">
    <property type="entry name" value="TetR_N"/>
    <property type="match status" value="1"/>
</dbReference>
<gene>
    <name evidence="7" type="ORF">IW245_005039</name>
</gene>
<dbReference type="GO" id="GO:0000976">
    <property type="term" value="F:transcription cis-regulatory region binding"/>
    <property type="evidence" value="ECO:0007669"/>
    <property type="project" value="TreeGrafter"/>
</dbReference>
<protein>
    <submittedName>
        <fullName evidence="7">AcrR family transcriptional regulator</fullName>
    </submittedName>
</protein>
<dbReference type="RefSeq" id="WP_197005559.1">
    <property type="nucleotide sequence ID" value="NZ_BONS01000009.1"/>
</dbReference>
<dbReference type="GO" id="GO:0003700">
    <property type="term" value="F:DNA-binding transcription factor activity"/>
    <property type="evidence" value="ECO:0007669"/>
    <property type="project" value="TreeGrafter"/>
</dbReference>